<dbReference type="GO" id="GO:0005737">
    <property type="term" value="C:cytoplasm"/>
    <property type="evidence" value="ECO:0007669"/>
    <property type="project" value="UniProtKB-SubCell"/>
</dbReference>
<evidence type="ECO:0000313" key="15">
    <source>
        <dbReference type="Proteomes" id="UP000441717"/>
    </source>
</evidence>
<comment type="similarity">
    <text evidence="2 11">Belongs to the 'phage' integrase family. XerD subfamily.</text>
</comment>
<evidence type="ECO:0000256" key="9">
    <source>
        <dbReference type="ARBA" id="ARBA00023172"/>
    </source>
</evidence>
<feature type="active site" evidence="11">
    <location>
        <position position="241"/>
    </location>
</feature>
<dbReference type="CDD" id="cd00798">
    <property type="entry name" value="INT_XerDC_C"/>
    <property type="match status" value="1"/>
</dbReference>
<keyword evidence="10 11" id="KW-0131">Cell cycle</keyword>
<dbReference type="InterPro" id="IPR023009">
    <property type="entry name" value="Tyrosine_recombinase_XerC/XerD"/>
</dbReference>
<reference evidence="14 15" key="1">
    <citation type="submission" date="2019-10" db="EMBL/GenBank/DDBJ databases">
        <title>Comparative genomics of sulfur disproportionating microorganisms.</title>
        <authorList>
            <person name="Ward L.M."/>
            <person name="Bertran E."/>
            <person name="Johnston D."/>
        </authorList>
    </citation>
    <scope>NUCLEOTIDE SEQUENCE [LARGE SCALE GENOMIC DNA]</scope>
    <source>
        <strain evidence="14 15">DSM 14055</strain>
    </source>
</reference>
<comment type="subunit">
    <text evidence="11">Forms a cyclic heterotetrameric complex composed of two molecules of XerC and two molecules of XerD.</text>
</comment>
<evidence type="ECO:0000256" key="8">
    <source>
        <dbReference type="ARBA" id="ARBA00023125"/>
    </source>
</evidence>
<dbReference type="EMBL" id="WHYR01000016">
    <property type="protein sequence ID" value="MQL52070.1"/>
    <property type="molecule type" value="Genomic_DNA"/>
</dbReference>
<dbReference type="OrthoDB" id="9785687at2"/>
<gene>
    <name evidence="11 14" type="primary">xerD</name>
    <name evidence="14" type="ORF">GFC01_07265</name>
</gene>
<dbReference type="Proteomes" id="UP000441717">
    <property type="component" value="Unassembled WGS sequence"/>
</dbReference>
<dbReference type="Gene3D" id="1.10.443.10">
    <property type="entry name" value="Intergrase catalytic core"/>
    <property type="match status" value="1"/>
</dbReference>
<keyword evidence="7 11" id="KW-0229">DNA integration</keyword>
<dbReference type="AlphaFoldDB" id="A0A6N7IQ10"/>
<evidence type="ECO:0000256" key="3">
    <source>
        <dbReference type="ARBA" id="ARBA00015810"/>
    </source>
</evidence>
<keyword evidence="6 11" id="KW-0159">Chromosome partition</keyword>
<comment type="caution">
    <text evidence="14">The sequence shown here is derived from an EMBL/GenBank/DDBJ whole genome shotgun (WGS) entry which is preliminary data.</text>
</comment>
<dbReference type="NCBIfam" id="NF001399">
    <property type="entry name" value="PRK00283.1"/>
    <property type="match status" value="1"/>
</dbReference>
<keyword evidence="8 11" id="KW-0238">DNA-binding</keyword>
<name>A0A6N7IQ10_9FIRM</name>
<dbReference type="InterPro" id="IPR044068">
    <property type="entry name" value="CB"/>
</dbReference>
<sequence>MEGLINHFIHYLAVEKGLAENTLASYQGDLNQFRAFCREKELDPMGAGGRGVVMAYLLQLKKSGRSPATISRHLAALKSFYRFLLAEGLVHMDATANLESPRPPQRLPRVLSTREVESLLSQPRISTAAGLRDKAMLELLYATGIRVSELVSLDLAHVNLEHGFVRCFGKGARERIIPLGSVACHYVSEYLLRSRGTLVKGKNTAALFVNQQGQRLTRQGFWKIIKKYARQGRINKVITPHTLRHSFATHLLENGADLRSVQELLGHADIATTQIYTHLTRARLREIYDHTHPRAADIKKSN</sequence>
<evidence type="ECO:0000313" key="14">
    <source>
        <dbReference type="EMBL" id="MQL52070.1"/>
    </source>
</evidence>
<dbReference type="GO" id="GO:0007059">
    <property type="term" value="P:chromosome segregation"/>
    <property type="evidence" value="ECO:0007669"/>
    <property type="project" value="UniProtKB-UniRule"/>
</dbReference>
<dbReference type="HAMAP" id="MF_01807">
    <property type="entry name" value="Recomb_XerD"/>
    <property type="match status" value="1"/>
</dbReference>
<protein>
    <recommendedName>
        <fullName evidence="3 11">Tyrosine recombinase XerD</fullName>
    </recommendedName>
</protein>
<dbReference type="SUPFAM" id="SSF56349">
    <property type="entry name" value="DNA breaking-rejoining enzymes"/>
    <property type="match status" value="1"/>
</dbReference>
<dbReference type="GO" id="GO:0009037">
    <property type="term" value="F:tyrosine-based site-specific recombinase activity"/>
    <property type="evidence" value="ECO:0007669"/>
    <property type="project" value="UniProtKB-UniRule"/>
</dbReference>
<keyword evidence="9 11" id="KW-0233">DNA recombination</keyword>
<feature type="active site" evidence="11">
    <location>
        <position position="244"/>
    </location>
</feature>
<dbReference type="PROSITE" id="PS51900">
    <property type="entry name" value="CB"/>
    <property type="match status" value="1"/>
</dbReference>
<keyword evidence="4 11" id="KW-0963">Cytoplasm</keyword>
<accession>A0A6N7IQ10</accession>
<dbReference type="GO" id="GO:0003677">
    <property type="term" value="F:DNA binding"/>
    <property type="evidence" value="ECO:0007669"/>
    <property type="project" value="UniProtKB-UniRule"/>
</dbReference>
<feature type="domain" description="Core-binding (CB)" evidence="13">
    <location>
        <begin position="1"/>
        <end position="85"/>
    </location>
</feature>
<evidence type="ECO:0000256" key="1">
    <source>
        <dbReference type="ARBA" id="ARBA00004496"/>
    </source>
</evidence>
<keyword evidence="15" id="KW-1185">Reference proteome</keyword>
<dbReference type="InterPro" id="IPR011932">
    <property type="entry name" value="Recomb_XerD"/>
</dbReference>
<dbReference type="NCBIfam" id="TIGR02225">
    <property type="entry name" value="recomb_XerD"/>
    <property type="match status" value="1"/>
</dbReference>
<evidence type="ECO:0000256" key="2">
    <source>
        <dbReference type="ARBA" id="ARBA00010450"/>
    </source>
</evidence>
<proteinExistence type="inferred from homology"/>
<comment type="function">
    <text evidence="11">Site-specific tyrosine recombinase, which acts by catalyzing the cutting and rejoining of the recombining DNA molecules. The XerC-XerD complex is essential to convert dimers of the bacterial chromosome into monomers to permit their segregation at cell division. It also contributes to the segregational stability of plasmids.</text>
</comment>
<dbReference type="InterPro" id="IPR050090">
    <property type="entry name" value="Tyrosine_recombinase_XerCD"/>
</dbReference>
<organism evidence="14 15">
    <name type="scientific">Desulfofundulus thermobenzoicus</name>
    <dbReference type="NCBI Taxonomy" id="29376"/>
    <lineage>
        <taxon>Bacteria</taxon>
        <taxon>Bacillati</taxon>
        <taxon>Bacillota</taxon>
        <taxon>Clostridia</taxon>
        <taxon>Eubacteriales</taxon>
        <taxon>Peptococcaceae</taxon>
        <taxon>Desulfofundulus</taxon>
    </lineage>
</organism>
<evidence type="ECO:0000256" key="10">
    <source>
        <dbReference type="ARBA" id="ARBA00023306"/>
    </source>
</evidence>
<comment type="subcellular location">
    <subcellularLocation>
        <location evidence="1 11">Cytoplasm</location>
    </subcellularLocation>
</comment>
<dbReference type="HAMAP" id="MF_01808">
    <property type="entry name" value="Recomb_XerC_XerD"/>
    <property type="match status" value="1"/>
</dbReference>
<evidence type="ECO:0000259" key="13">
    <source>
        <dbReference type="PROSITE" id="PS51900"/>
    </source>
</evidence>
<feature type="active site" description="O-(3'-phospho-DNA)-tyrosine intermediate" evidence="11">
    <location>
        <position position="276"/>
    </location>
</feature>
<dbReference type="GO" id="GO:0006313">
    <property type="term" value="P:DNA transposition"/>
    <property type="evidence" value="ECO:0007669"/>
    <property type="project" value="UniProtKB-UniRule"/>
</dbReference>
<dbReference type="InterPro" id="IPR002104">
    <property type="entry name" value="Integrase_catalytic"/>
</dbReference>
<dbReference type="Pfam" id="PF02899">
    <property type="entry name" value="Phage_int_SAM_1"/>
    <property type="match status" value="1"/>
</dbReference>
<dbReference type="PANTHER" id="PTHR30349:SF81">
    <property type="entry name" value="TYROSINE RECOMBINASE XERC"/>
    <property type="match status" value="1"/>
</dbReference>
<dbReference type="GO" id="GO:0051301">
    <property type="term" value="P:cell division"/>
    <property type="evidence" value="ECO:0007669"/>
    <property type="project" value="UniProtKB-KW"/>
</dbReference>
<dbReference type="InterPro" id="IPR010998">
    <property type="entry name" value="Integrase_recombinase_N"/>
</dbReference>
<dbReference type="NCBIfam" id="NF040815">
    <property type="entry name" value="recomb_XerA_Arch"/>
    <property type="match status" value="1"/>
</dbReference>
<dbReference type="Gene3D" id="1.10.150.130">
    <property type="match status" value="1"/>
</dbReference>
<keyword evidence="5 11" id="KW-0132">Cell division</keyword>
<evidence type="ECO:0000256" key="11">
    <source>
        <dbReference type="HAMAP-Rule" id="MF_01807"/>
    </source>
</evidence>
<dbReference type="Pfam" id="PF00589">
    <property type="entry name" value="Phage_integrase"/>
    <property type="match status" value="1"/>
</dbReference>
<dbReference type="InterPro" id="IPR004107">
    <property type="entry name" value="Integrase_SAM-like_N"/>
</dbReference>
<feature type="active site" evidence="11">
    <location>
        <position position="170"/>
    </location>
</feature>
<evidence type="ECO:0000256" key="4">
    <source>
        <dbReference type="ARBA" id="ARBA00022490"/>
    </source>
</evidence>
<dbReference type="InterPro" id="IPR011010">
    <property type="entry name" value="DNA_brk_join_enz"/>
</dbReference>
<feature type="active site" evidence="11">
    <location>
        <position position="146"/>
    </location>
</feature>
<evidence type="ECO:0000259" key="12">
    <source>
        <dbReference type="PROSITE" id="PS51898"/>
    </source>
</evidence>
<evidence type="ECO:0000256" key="6">
    <source>
        <dbReference type="ARBA" id="ARBA00022829"/>
    </source>
</evidence>
<evidence type="ECO:0000256" key="5">
    <source>
        <dbReference type="ARBA" id="ARBA00022618"/>
    </source>
</evidence>
<evidence type="ECO:0000256" key="7">
    <source>
        <dbReference type="ARBA" id="ARBA00022908"/>
    </source>
</evidence>
<dbReference type="RefSeq" id="WP_152945999.1">
    <property type="nucleotide sequence ID" value="NZ_WHYR01000016.1"/>
</dbReference>
<dbReference type="InterPro" id="IPR013762">
    <property type="entry name" value="Integrase-like_cat_sf"/>
</dbReference>
<dbReference type="PROSITE" id="PS51898">
    <property type="entry name" value="TYR_RECOMBINASE"/>
    <property type="match status" value="1"/>
</dbReference>
<feature type="active site" evidence="11">
    <location>
        <position position="267"/>
    </location>
</feature>
<dbReference type="PANTHER" id="PTHR30349">
    <property type="entry name" value="PHAGE INTEGRASE-RELATED"/>
    <property type="match status" value="1"/>
</dbReference>
<feature type="domain" description="Tyr recombinase" evidence="12">
    <location>
        <begin position="106"/>
        <end position="289"/>
    </location>
</feature>